<proteinExistence type="predicted"/>
<keyword evidence="1" id="KW-1133">Transmembrane helix</keyword>
<keyword evidence="3" id="KW-1185">Reference proteome</keyword>
<keyword evidence="1" id="KW-0472">Membrane</keyword>
<reference evidence="2" key="1">
    <citation type="submission" date="2023-05" db="EMBL/GenBank/DDBJ databases">
        <title>Nepenthes gracilis genome sequencing.</title>
        <authorList>
            <person name="Fukushima K."/>
        </authorList>
    </citation>
    <scope>NUCLEOTIDE SEQUENCE</scope>
    <source>
        <strain evidence="2">SING2019-196</strain>
    </source>
</reference>
<dbReference type="GO" id="GO:0016592">
    <property type="term" value="C:mediator complex"/>
    <property type="evidence" value="ECO:0007669"/>
    <property type="project" value="InterPro"/>
</dbReference>
<sequence length="230" mass="25036">MPIVASLWTQKVKRWSDFLIFSASCTVFLHNNDVVVQLLKSCFVVALGLSASPISSGGSVGALLGHGFGSDFYGGISPVTPGILYLRVYRSIRDIMFLAEQIVSLLMQTVREIACAKFSTERRGKIRKAKTGMRYGQVSLAAAMTRVKIAASLEATLLWSEHEEEYGGMASVLRGYALAYFVVLGGVFAWGIDSSSSASKQRLRILGHHMKFLASELDGKISLGCDSVVW</sequence>
<dbReference type="InterPro" id="IPR039638">
    <property type="entry name" value="MED33A/B"/>
</dbReference>
<name>A0AAD3TM04_NEPGR</name>
<evidence type="ECO:0000313" key="2">
    <source>
        <dbReference type="EMBL" id="GMH31659.1"/>
    </source>
</evidence>
<dbReference type="AlphaFoldDB" id="A0AAD3TM04"/>
<comment type="caution">
    <text evidence="2">The sequence shown here is derived from an EMBL/GenBank/DDBJ whole genome shotgun (WGS) entry which is preliminary data.</text>
</comment>
<dbReference type="EMBL" id="BSYO01000040">
    <property type="protein sequence ID" value="GMH31659.1"/>
    <property type="molecule type" value="Genomic_DNA"/>
</dbReference>
<accession>A0AAD3TM04</accession>
<dbReference type="PANTHER" id="PTHR33739">
    <property type="entry name" value="OS07G0681500 PROTEIN"/>
    <property type="match status" value="1"/>
</dbReference>
<dbReference type="GO" id="GO:2000762">
    <property type="term" value="P:regulation of phenylpropanoid metabolic process"/>
    <property type="evidence" value="ECO:0007669"/>
    <property type="project" value="InterPro"/>
</dbReference>
<feature type="transmembrane region" description="Helical" evidence="1">
    <location>
        <begin position="173"/>
        <end position="192"/>
    </location>
</feature>
<dbReference type="Proteomes" id="UP001279734">
    <property type="component" value="Unassembled WGS sequence"/>
</dbReference>
<gene>
    <name evidence="2" type="ORF">Nepgr_033503</name>
</gene>
<evidence type="ECO:0000256" key="1">
    <source>
        <dbReference type="SAM" id="Phobius"/>
    </source>
</evidence>
<dbReference type="PANTHER" id="PTHR33739:SF5">
    <property type="entry name" value="MEDIATOR OF RNA POLYMERASE II TRANSCRIPTION SUBUNIT 33A"/>
    <property type="match status" value="1"/>
</dbReference>
<protein>
    <submittedName>
        <fullName evidence="2">Uncharacterized protein</fullName>
    </submittedName>
</protein>
<keyword evidence="1" id="KW-0812">Transmembrane</keyword>
<organism evidence="2 3">
    <name type="scientific">Nepenthes gracilis</name>
    <name type="common">Slender pitcher plant</name>
    <dbReference type="NCBI Taxonomy" id="150966"/>
    <lineage>
        <taxon>Eukaryota</taxon>
        <taxon>Viridiplantae</taxon>
        <taxon>Streptophyta</taxon>
        <taxon>Embryophyta</taxon>
        <taxon>Tracheophyta</taxon>
        <taxon>Spermatophyta</taxon>
        <taxon>Magnoliopsida</taxon>
        <taxon>eudicotyledons</taxon>
        <taxon>Gunneridae</taxon>
        <taxon>Pentapetalae</taxon>
        <taxon>Caryophyllales</taxon>
        <taxon>Nepenthaceae</taxon>
        <taxon>Nepenthes</taxon>
    </lineage>
</organism>
<evidence type="ECO:0000313" key="3">
    <source>
        <dbReference type="Proteomes" id="UP001279734"/>
    </source>
</evidence>